<dbReference type="Proteomes" id="UP000245168">
    <property type="component" value="Unassembled WGS sequence"/>
</dbReference>
<feature type="transmembrane region" description="Helical" evidence="1">
    <location>
        <begin position="178"/>
        <end position="196"/>
    </location>
</feature>
<feature type="transmembrane region" description="Helical" evidence="1">
    <location>
        <begin position="144"/>
        <end position="166"/>
    </location>
</feature>
<keyword evidence="3" id="KW-1185">Reference proteome</keyword>
<keyword evidence="1" id="KW-1133">Transmembrane helix</keyword>
<dbReference type="EMBL" id="QEXV01000001">
    <property type="protein sequence ID" value="PWE18174.1"/>
    <property type="molecule type" value="Genomic_DNA"/>
</dbReference>
<sequence>MRFLPYLVGGFMLLPFLLWAGLWAFVFPGPKPGLDVPIVTALIAVSLPLVLWHLIAGLAYVANSMAGRAGEEAPVWGPARWALRAMPAAALAMGAGSTAILAATGEGALTAASPLAAGALMAWIMAIAARPAQRSSALHLRPAAVVHAAMGLLGRAVLATPVLGGMLREAGRDPHRGAPLLALNVMLLLAVGVWLFGFEVLVIPAMLATPFIFYALFALTD</sequence>
<accession>A0A2U2BW24</accession>
<evidence type="ECO:0000313" key="3">
    <source>
        <dbReference type="Proteomes" id="UP000245168"/>
    </source>
</evidence>
<feature type="transmembrane region" description="Helical" evidence="1">
    <location>
        <begin position="81"/>
        <end position="103"/>
    </location>
</feature>
<feature type="transmembrane region" description="Helical" evidence="1">
    <location>
        <begin position="6"/>
        <end position="26"/>
    </location>
</feature>
<name>A0A2U2BW24_9PROT</name>
<feature type="transmembrane region" description="Helical" evidence="1">
    <location>
        <begin position="115"/>
        <end position="132"/>
    </location>
</feature>
<reference evidence="3" key="1">
    <citation type="submission" date="2018-05" db="EMBL/GenBank/DDBJ databases">
        <authorList>
            <person name="Liu B.-T."/>
        </authorList>
    </citation>
    <scope>NUCLEOTIDE SEQUENCE [LARGE SCALE GENOMIC DNA]</scope>
    <source>
        <strain evidence="3">WD6-1</strain>
    </source>
</reference>
<feature type="transmembrane region" description="Helical" evidence="1">
    <location>
        <begin position="202"/>
        <end position="220"/>
    </location>
</feature>
<organism evidence="2 3">
    <name type="scientific">Marinicauda salina</name>
    <dbReference type="NCBI Taxonomy" id="2135793"/>
    <lineage>
        <taxon>Bacteria</taxon>
        <taxon>Pseudomonadati</taxon>
        <taxon>Pseudomonadota</taxon>
        <taxon>Alphaproteobacteria</taxon>
        <taxon>Maricaulales</taxon>
        <taxon>Maricaulaceae</taxon>
        <taxon>Marinicauda</taxon>
    </lineage>
</organism>
<comment type="caution">
    <text evidence="2">The sequence shown here is derived from an EMBL/GenBank/DDBJ whole genome shotgun (WGS) entry which is preliminary data.</text>
</comment>
<dbReference type="RefSeq" id="WP_109251448.1">
    <property type="nucleotide sequence ID" value="NZ_QEXV01000001.1"/>
</dbReference>
<dbReference type="AlphaFoldDB" id="A0A2U2BW24"/>
<protein>
    <submittedName>
        <fullName evidence="2">Uncharacterized protein</fullName>
    </submittedName>
</protein>
<feature type="transmembrane region" description="Helical" evidence="1">
    <location>
        <begin position="38"/>
        <end position="61"/>
    </location>
</feature>
<evidence type="ECO:0000313" key="2">
    <source>
        <dbReference type="EMBL" id="PWE18174.1"/>
    </source>
</evidence>
<proteinExistence type="predicted"/>
<dbReference type="OrthoDB" id="7629628at2"/>
<keyword evidence="1" id="KW-0812">Transmembrane</keyword>
<evidence type="ECO:0000256" key="1">
    <source>
        <dbReference type="SAM" id="Phobius"/>
    </source>
</evidence>
<gene>
    <name evidence="2" type="ORF">DDZ18_00745</name>
</gene>
<keyword evidence="1" id="KW-0472">Membrane</keyword>